<dbReference type="Proteomes" id="UP000324209">
    <property type="component" value="Chromosome"/>
</dbReference>
<dbReference type="InterPro" id="IPR051532">
    <property type="entry name" value="Ester_Hydrolysis_Enzymes"/>
</dbReference>
<evidence type="ECO:0000256" key="1">
    <source>
        <dbReference type="SAM" id="SignalP"/>
    </source>
</evidence>
<accession>A0A5C1QIU1</accession>
<dbReference type="EMBL" id="CP036150">
    <property type="protein sequence ID" value="QEN07521.1"/>
    <property type="molecule type" value="Genomic_DNA"/>
</dbReference>
<evidence type="ECO:0000259" key="2">
    <source>
        <dbReference type="Pfam" id="PF13472"/>
    </source>
</evidence>
<keyword evidence="1" id="KW-0732">Signal</keyword>
<protein>
    <recommendedName>
        <fullName evidence="2">SGNH hydrolase-type esterase domain-containing protein</fullName>
    </recommendedName>
</protein>
<dbReference type="InterPro" id="IPR036514">
    <property type="entry name" value="SGNH_hydro_sf"/>
</dbReference>
<evidence type="ECO:0000313" key="3">
    <source>
        <dbReference type="EMBL" id="QEN07521.1"/>
    </source>
</evidence>
<reference evidence="3 4" key="1">
    <citation type="submission" date="2019-02" db="EMBL/GenBank/DDBJ databases">
        <title>Complete Genome Sequence and Methylome Analysis of free living Spirochaetas.</title>
        <authorList>
            <person name="Fomenkov A."/>
            <person name="Dubinina G."/>
            <person name="Leshcheva N."/>
            <person name="Mikheeva N."/>
            <person name="Grabovich M."/>
            <person name="Vincze T."/>
            <person name="Roberts R.J."/>
        </authorList>
    </citation>
    <scope>NUCLEOTIDE SEQUENCE [LARGE SCALE GENOMIC DNA]</scope>
    <source>
        <strain evidence="3 4">K2</strain>
    </source>
</reference>
<name>A0A5C1QIU1_9SPIO</name>
<proteinExistence type="predicted"/>
<feature type="chain" id="PRO_5022753257" description="SGNH hydrolase-type esterase domain-containing protein" evidence="1">
    <location>
        <begin position="31"/>
        <end position="226"/>
    </location>
</feature>
<dbReference type="PANTHER" id="PTHR30383:SF29">
    <property type="entry name" value="SGNH HYDROLASE-TYPE ESTERASE DOMAIN-CONTAINING PROTEIN"/>
    <property type="match status" value="1"/>
</dbReference>
<dbReference type="KEGG" id="ock:EXM22_05775"/>
<dbReference type="InterPro" id="IPR013830">
    <property type="entry name" value="SGNH_hydro"/>
</dbReference>
<dbReference type="SUPFAM" id="SSF52266">
    <property type="entry name" value="SGNH hydrolase"/>
    <property type="match status" value="1"/>
</dbReference>
<gene>
    <name evidence="3" type="ORF">EXM22_05775</name>
</gene>
<dbReference type="PANTHER" id="PTHR30383">
    <property type="entry name" value="THIOESTERASE 1/PROTEASE 1/LYSOPHOSPHOLIPASE L1"/>
    <property type="match status" value="1"/>
</dbReference>
<dbReference type="AlphaFoldDB" id="A0A5C1QIU1"/>
<dbReference type="Gene3D" id="3.40.50.1110">
    <property type="entry name" value="SGNH hydrolase"/>
    <property type="match status" value="1"/>
</dbReference>
<organism evidence="3 4">
    <name type="scientific">Oceanispirochaeta crateris</name>
    <dbReference type="NCBI Taxonomy" id="2518645"/>
    <lineage>
        <taxon>Bacteria</taxon>
        <taxon>Pseudomonadati</taxon>
        <taxon>Spirochaetota</taxon>
        <taxon>Spirochaetia</taxon>
        <taxon>Spirochaetales</taxon>
        <taxon>Spirochaetaceae</taxon>
        <taxon>Oceanispirochaeta</taxon>
    </lineage>
</organism>
<dbReference type="OrthoDB" id="9777593at2"/>
<dbReference type="GO" id="GO:0016788">
    <property type="term" value="F:hydrolase activity, acting on ester bonds"/>
    <property type="evidence" value="ECO:0007669"/>
    <property type="project" value="UniProtKB-ARBA"/>
</dbReference>
<sequence length="226" mass="25127">MRMTNFRRIIFFYLTSILSVSGISASTAKASAIKIACIGDSLTYGYGLFFRGVNSYPAQLEKLLPPGFEVMNFGINGACAVESSEDYYLNQPYDQILNWNPDILVVMLGSNDSKEENWTSTEAYIQGLNNIIKTLSSQGASVVVMTPPPSGINLFGIDDGKVRSAIIPALVSYTSQKGYPLLNIYDVFSMEENIFIDNIHLNRESYLRISKILSHQLETIVLKHNS</sequence>
<evidence type="ECO:0000313" key="4">
    <source>
        <dbReference type="Proteomes" id="UP000324209"/>
    </source>
</evidence>
<feature type="domain" description="SGNH hydrolase-type esterase" evidence="2">
    <location>
        <begin position="37"/>
        <end position="206"/>
    </location>
</feature>
<keyword evidence="4" id="KW-1185">Reference proteome</keyword>
<dbReference type="Pfam" id="PF13472">
    <property type="entry name" value="Lipase_GDSL_2"/>
    <property type="match status" value="1"/>
</dbReference>
<feature type="signal peptide" evidence="1">
    <location>
        <begin position="1"/>
        <end position="30"/>
    </location>
</feature>